<name>A0ABR9ZZ03_9FIRM</name>
<sequence length="63" mass="7369">MEPINWEAYEDVQDKKENSLNRLDMKDVIAMSIAMLQLVLPIALSFIGITFVTILAFKWFFRC</sequence>
<dbReference type="EMBL" id="JADKNH010000019">
    <property type="protein sequence ID" value="MBF4695684.1"/>
    <property type="molecule type" value="Genomic_DNA"/>
</dbReference>
<reference evidence="2 3" key="1">
    <citation type="submission" date="2020-11" db="EMBL/GenBank/DDBJ databases">
        <title>Fusibacter basophilias sp. nov.</title>
        <authorList>
            <person name="Qiu D."/>
        </authorList>
    </citation>
    <scope>NUCLEOTIDE SEQUENCE [LARGE SCALE GENOMIC DNA]</scope>
    <source>
        <strain evidence="2 3">Q10-2</strain>
    </source>
</reference>
<keyword evidence="1" id="KW-0472">Membrane</keyword>
<evidence type="ECO:0000313" key="2">
    <source>
        <dbReference type="EMBL" id="MBF4695684.1"/>
    </source>
</evidence>
<protein>
    <submittedName>
        <fullName evidence="2">Uncharacterized protein</fullName>
    </submittedName>
</protein>
<keyword evidence="1" id="KW-0812">Transmembrane</keyword>
<dbReference type="RefSeq" id="WP_194703924.1">
    <property type="nucleotide sequence ID" value="NZ_JADKNH010000019.1"/>
</dbReference>
<organism evidence="2 3">
    <name type="scientific">Fusibacter ferrireducens</name>
    <dbReference type="NCBI Taxonomy" id="2785058"/>
    <lineage>
        <taxon>Bacteria</taxon>
        <taxon>Bacillati</taxon>
        <taxon>Bacillota</taxon>
        <taxon>Clostridia</taxon>
        <taxon>Eubacteriales</taxon>
        <taxon>Eubacteriales Family XII. Incertae Sedis</taxon>
        <taxon>Fusibacter</taxon>
    </lineage>
</organism>
<feature type="transmembrane region" description="Helical" evidence="1">
    <location>
        <begin position="28"/>
        <end position="61"/>
    </location>
</feature>
<evidence type="ECO:0000313" key="3">
    <source>
        <dbReference type="Proteomes" id="UP000614200"/>
    </source>
</evidence>
<gene>
    <name evidence="2" type="ORF">ISU02_21525</name>
</gene>
<dbReference type="Proteomes" id="UP000614200">
    <property type="component" value="Unassembled WGS sequence"/>
</dbReference>
<keyword evidence="3" id="KW-1185">Reference proteome</keyword>
<accession>A0ABR9ZZ03</accession>
<proteinExistence type="predicted"/>
<comment type="caution">
    <text evidence="2">The sequence shown here is derived from an EMBL/GenBank/DDBJ whole genome shotgun (WGS) entry which is preliminary data.</text>
</comment>
<evidence type="ECO:0000256" key="1">
    <source>
        <dbReference type="SAM" id="Phobius"/>
    </source>
</evidence>
<keyword evidence="1" id="KW-1133">Transmembrane helix</keyword>